<dbReference type="SUPFAM" id="SSF56219">
    <property type="entry name" value="DNase I-like"/>
    <property type="match status" value="1"/>
</dbReference>
<keyword evidence="3" id="KW-0255">Endonuclease</keyword>
<feature type="domain" description="Endonuclease/exonuclease/phosphatase" evidence="2">
    <location>
        <begin position="6"/>
        <end position="262"/>
    </location>
</feature>
<evidence type="ECO:0000259" key="2">
    <source>
        <dbReference type="Pfam" id="PF03372"/>
    </source>
</evidence>
<dbReference type="InterPro" id="IPR005135">
    <property type="entry name" value="Endo/exonuclease/phosphatase"/>
</dbReference>
<evidence type="ECO:0000313" key="3">
    <source>
        <dbReference type="EMBL" id="EGM52814.1"/>
    </source>
</evidence>
<keyword evidence="3" id="KW-0540">Nuclease</keyword>
<dbReference type="Proteomes" id="UP000002971">
    <property type="component" value="Unassembled WGS sequence"/>
</dbReference>
<protein>
    <submittedName>
        <fullName evidence="3">Endonuclease/exonuclease/phosphatase family protein</fullName>
    </submittedName>
</protein>
<name>F7QZ95_9LACO</name>
<dbReference type="GO" id="GO:0004527">
    <property type="term" value="F:exonuclease activity"/>
    <property type="evidence" value="ECO:0007669"/>
    <property type="project" value="UniProtKB-KW"/>
</dbReference>
<dbReference type="GO" id="GO:0004519">
    <property type="term" value="F:endonuclease activity"/>
    <property type="evidence" value="ECO:0007669"/>
    <property type="project" value="UniProtKB-KW"/>
</dbReference>
<keyword evidence="3" id="KW-0269">Exonuclease</keyword>
<evidence type="ECO:0000313" key="4">
    <source>
        <dbReference type="Proteomes" id="UP000002971"/>
    </source>
</evidence>
<comment type="caution">
    <text evidence="3">The sequence shown here is derived from an EMBL/GenBank/DDBJ whole genome shotgun (WGS) entry which is preliminary data.</text>
</comment>
<dbReference type="Gene3D" id="3.60.10.10">
    <property type="entry name" value="Endonuclease/exonuclease/phosphatase"/>
    <property type="match status" value="1"/>
</dbReference>
<sequence>MAKFLTLNTHSLLGENVEEKLKILGDEIFSGDYDVVCLQEVNQLMTSDTTQDLPGYCPVAGEIAIHEDNYGLQLARYLAQKGTTYYWSYAYNHVGYDRFNEGVAIFSKEPLEASSVLVSKSDDPSDYHTRKMLFCQTVVDGKKTCVASAHFSWLKDGFLDEWENAVEALAAQGESLVIMGDFNNPANTKGYQAILDSKLSLRDTYAEADVKEGENTIEADIDGWEGNKDALRIDFIFATKNFVPQTSKVVFDGKKTPVISDHFGVSCEATVNQA</sequence>
<dbReference type="InterPro" id="IPR036691">
    <property type="entry name" value="Endo/exonu/phosph_ase_sf"/>
</dbReference>
<evidence type="ECO:0000256" key="1">
    <source>
        <dbReference type="ARBA" id="ARBA00022801"/>
    </source>
</evidence>
<dbReference type="PANTHER" id="PTHR15822">
    <property type="entry name" value="TRAF AND TNF RECEPTOR-ASSOCIATED PROTEIN"/>
    <property type="match status" value="1"/>
</dbReference>
<proteinExistence type="predicted"/>
<dbReference type="EMBL" id="AFOJ01000003">
    <property type="protein sequence ID" value="EGM52814.1"/>
    <property type="molecule type" value="Genomic_DNA"/>
</dbReference>
<dbReference type="AlphaFoldDB" id="F7QZ95"/>
<organism evidence="3 4">
    <name type="scientific">Ligilactobacillus ruminis SPM0211</name>
    <dbReference type="NCBI Taxonomy" id="1040964"/>
    <lineage>
        <taxon>Bacteria</taxon>
        <taxon>Bacillati</taxon>
        <taxon>Bacillota</taxon>
        <taxon>Bacilli</taxon>
        <taxon>Lactobacillales</taxon>
        <taxon>Lactobacillaceae</taxon>
        <taxon>Ligilactobacillus</taxon>
    </lineage>
</organism>
<reference evidence="3 4" key="1">
    <citation type="journal article" date="2011" name="J. Bacteriol.">
        <title>Genome Sequence of Lactobacillus ruminis SPM0211, Isolated from a Fecal Sample from a Healthy Korean.</title>
        <authorList>
            <person name="Lee S."/>
            <person name="Cho Y.J."/>
            <person name="Lee A.H."/>
            <person name="Chun J."/>
            <person name="Ha N.J."/>
            <person name="Ko G."/>
        </authorList>
    </citation>
    <scope>NUCLEOTIDE SEQUENCE [LARGE SCALE GENOMIC DNA]</scope>
    <source>
        <strain evidence="3 4">SPM0211</strain>
    </source>
</reference>
<gene>
    <name evidence="3" type="ORF">LRU_00749</name>
</gene>
<keyword evidence="1" id="KW-0378">Hydrolase</keyword>
<dbReference type="RefSeq" id="WP_003694645.1">
    <property type="nucleotide sequence ID" value="NZ_AFOJ01000003.1"/>
</dbReference>
<dbReference type="PANTHER" id="PTHR15822:SF23">
    <property type="entry name" value="ENDONUCLEASE_EXONUCLEASE_PHOSPHATASE FAMILY PROTEIN"/>
    <property type="match status" value="1"/>
</dbReference>
<dbReference type="InterPro" id="IPR051547">
    <property type="entry name" value="TDP2-like"/>
</dbReference>
<dbReference type="CDD" id="cd09079">
    <property type="entry name" value="RgfB-like"/>
    <property type="match status" value="1"/>
</dbReference>
<accession>F7QZ95</accession>
<dbReference type="Pfam" id="PF03372">
    <property type="entry name" value="Exo_endo_phos"/>
    <property type="match status" value="1"/>
</dbReference>